<evidence type="ECO:0000313" key="20">
    <source>
        <dbReference type="Proteomes" id="UP000777438"/>
    </source>
</evidence>
<dbReference type="SMART" id="SM00747">
    <property type="entry name" value="CFEM"/>
    <property type="match status" value="1"/>
</dbReference>
<dbReference type="Pfam" id="PF05730">
    <property type="entry name" value="CFEM"/>
    <property type="match status" value="1"/>
</dbReference>
<evidence type="ECO:0000256" key="8">
    <source>
        <dbReference type="ARBA" id="ARBA00022723"/>
    </source>
</evidence>
<dbReference type="OrthoDB" id="3065412at2759"/>
<keyword evidence="11" id="KW-0472">Membrane</keyword>
<evidence type="ECO:0000256" key="16">
    <source>
        <dbReference type="SAM" id="MobiDB-lite"/>
    </source>
</evidence>
<keyword evidence="8 15" id="KW-0479">Metal-binding</keyword>
<proteinExistence type="inferred from homology"/>
<evidence type="ECO:0000256" key="7">
    <source>
        <dbReference type="ARBA" id="ARBA00022622"/>
    </source>
</evidence>
<name>A0A9P8WGY1_9HYPO</name>
<dbReference type="InterPro" id="IPR051735">
    <property type="entry name" value="CFEM_domain"/>
</dbReference>
<reference evidence="19 20" key="1">
    <citation type="journal article" date="2021" name="Nat. Commun.">
        <title>Genetic determinants of endophytism in the Arabidopsis root mycobiome.</title>
        <authorList>
            <person name="Mesny F."/>
            <person name="Miyauchi S."/>
            <person name="Thiergart T."/>
            <person name="Pickel B."/>
            <person name="Atanasova L."/>
            <person name="Karlsson M."/>
            <person name="Huettel B."/>
            <person name="Barry K.W."/>
            <person name="Haridas S."/>
            <person name="Chen C."/>
            <person name="Bauer D."/>
            <person name="Andreopoulos W."/>
            <person name="Pangilinan J."/>
            <person name="LaButti K."/>
            <person name="Riley R."/>
            <person name="Lipzen A."/>
            <person name="Clum A."/>
            <person name="Drula E."/>
            <person name="Henrissat B."/>
            <person name="Kohler A."/>
            <person name="Grigoriev I.V."/>
            <person name="Martin F.M."/>
            <person name="Hacquard S."/>
        </authorList>
    </citation>
    <scope>NUCLEOTIDE SEQUENCE [LARGE SCALE GENOMIC DNA]</scope>
    <source>
        <strain evidence="19 20">MPI-CAGE-CH-0241</strain>
    </source>
</reference>
<feature type="binding site" description="axial binding residue" evidence="15">
    <location>
        <position position="46"/>
    </location>
    <ligand>
        <name>heme</name>
        <dbReference type="ChEBI" id="CHEBI:30413"/>
    </ligand>
    <ligandPart>
        <name>Fe</name>
        <dbReference type="ChEBI" id="CHEBI:18248"/>
    </ligandPart>
</feature>
<feature type="domain" description="CFEM" evidence="18">
    <location>
        <begin position="1"/>
        <end position="111"/>
    </location>
</feature>
<dbReference type="EMBL" id="JAGPYM010000002">
    <property type="protein sequence ID" value="KAH6898648.1"/>
    <property type="molecule type" value="Genomic_DNA"/>
</dbReference>
<protein>
    <recommendedName>
        <fullName evidence="18">CFEM domain-containing protein</fullName>
    </recommendedName>
</protein>
<evidence type="ECO:0000256" key="17">
    <source>
        <dbReference type="SAM" id="SignalP"/>
    </source>
</evidence>
<evidence type="ECO:0000313" key="19">
    <source>
        <dbReference type="EMBL" id="KAH6898648.1"/>
    </source>
</evidence>
<evidence type="ECO:0000256" key="10">
    <source>
        <dbReference type="ARBA" id="ARBA00023004"/>
    </source>
</evidence>
<evidence type="ECO:0000256" key="13">
    <source>
        <dbReference type="ARBA" id="ARBA00023180"/>
    </source>
</evidence>
<feature type="disulfide bond" evidence="15">
    <location>
        <begin position="42"/>
        <end position="49"/>
    </location>
</feature>
<feature type="chain" id="PRO_5040355938" description="CFEM domain-containing protein" evidence="17">
    <location>
        <begin position="20"/>
        <end position="192"/>
    </location>
</feature>
<gene>
    <name evidence="19" type="ORF">B0T10DRAFT_473328</name>
</gene>
<dbReference type="GO" id="GO:0098552">
    <property type="term" value="C:side of membrane"/>
    <property type="evidence" value="ECO:0007669"/>
    <property type="project" value="UniProtKB-KW"/>
</dbReference>
<evidence type="ECO:0000256" key="4">
    <source>
        <dbReference type="ARBA" id="ARBA00022475"/>
    </source>
</evidence>
<dbReference type="PANTHER" id="PTHR37928">
    <property type="entry name" value="CFEM DOMAIN PROTEIN (AFU_ORTHOLOGUE AFUA_6G14090)"/>
    <property type="match status" value="1"/>
</dbReference>
<keyword evidence="9 17" id="KW-0732">Signal</keyword>
<evidence type="ECO:0000256" key="2">
    <source>
        <dbReference type="ARBA" id="ARBA00004613"/>
    </source>
</evidence>
<dbReference type="Proteomes" id="UP000777438">
    <property type="component" value="Unassembled WGS sequence"/>
</dbReference>
<evidence type="ECO:0000256" key="1">
    <source>
        <dbReference type="ARBA" id="ARBA00004609"/>
    </source>
</evidence>
<keyword evidence="12 15" id="KW-1015">Disulfide bond</keyword>
<evidence type="ECO:0000256" key="11">
    <source>
        <dbReference type="ARBA" id="ARBA00023136"/>
    </source>
</evidence>
<evidence type="ECO:0000256" key="3">
    <source>
        <dbReference type="ARBA" id="ARBA00010031"/>
    </source>
</evidence>
<keyword evidence="6 15" id="KW-0349">Heme</keyword>
<keyword evidence="4" id="KW-1003">Cell membrane</keyword>
<evidence type="ECO:0000256" key="9">
    <source>
        <dbReference type="ARBA" id="ARBA00022729"/>
    </source>
</evidence>
<dbReference type="GO" id="GO:0005886">
    <property type="term" value="C:plasma membrane"/>
    <property type="evidence" value="ECO:0007669"/>
    <property type="project" value="UniProtKB-SubCell"/>
</dbReference>
<dbReference type="AlphaFoldDB" id="A0A9P8WGY1"/>
<comment type="caution">
    <text evidence="19">The sequence shown here is derived from an EMBL/GenBank/DDBJ whole genome shotgun (WGS) entry which is preliminary data.</text>
</comment>
<keyword evidence="5" id="KW-0964">Secreted</keyword>
<accession>A0A9P8WGY1</accession>
<dbReference type="GO" id="GO:0046872">
    <property type="term" value="F:metal ion binding"/>
    <property type="evidence" value="ECO:0007669"/>
    <property type="project" value="UniProtKB-UniRule"/>
</dbReference>
<dbReference type="PROSITE" id="PS52012">
    <property type="entry name" value="CFEM"/>
    <property type="match status" value="1"/>
</dbReference>
<keyword evidence="20" id="KW-1185">Reference proteome</keyword>
<dbReference type="InterPro" id="IPR008427">
    <property type="entry name" value="Extracellular_membr_CFEM_dom"/>
</dbReference>
<dbReference type="GO" id="GO:0005576">
    <property type="term" value="C:extracellular region"/>
    <property type="evidence" value="ECO:0007669"/>
    <property type="project" value="UniProtKB-SubCell"/>
</dbReference>
<evidence type="ECO:0000259" key="18">
    <source>
        <dbReference type="PROSITE" id="PS52012"/>
    </source>
</evidence>
<comment type="similarity">
    <text evidence="3">Belongs to the RBT5 family.</text>
</comment>
<organism evidence="19 20">
    <name type="scientific">Thelonectria olida</name>
    <dbReference type="NCBI Taxonomy" id="1576542"/>
    <lineage>
        <taxon>Eukaryota</taxon>
        <taxon>Fungi</taxon>
        <taxon>Dikarya</taxon>
        <taxon>Ascomycota</taxon>
        <taxon>Pezizomycotina</taxon>
        <taxon>Sordariomycetes</taxon>
        <taxon>Hypocreomycetidae</taxon>
        <taxon>Hypocreales</taxon>
        <taxon>Nectriaceae</taxon>
        <taxon>Thelonectria</taxon>
    </lineage>
</organism>
<feature type="signal peptide" evidence="17">
    <location>
        <begin position="1"/>
        <end position="19"/>
    </location>
</feature>
<sequence>MKASILSLALVAGFAAAQSDKIPSCATSCINKYTTGDGIAGCGQLDIKCICSNDDFLNGIACCLKDKCDASGQAAAVKYAQQICSTACVTVPDEVTCNESSNSASASTASKSASETTSSATESESASDETATAKSAATETETEAAATTAAESSETATGSSSAASSTSAGAAMAGLDTAGGVMGAVMALLFAL</sequence>
<dbReference type="PANTHER" id="PTHR37928:SF2">
    <property type="entry name" value="GPI ANCHORED CFEM DOMAIN PROTEIN (AFU_ORTHOLOGUE AFUA_6G10580)"/>
    <property type="match status" value="1"/>
</dbReference>
<evidence type="ECO:0000256" key="15">
    <source>
        <dbReference type="PROSITE-ProRule" id="PRU01356"/>
    </source>
</evidence>
<keyword evidence="13" id="KW-0325">Glycoprotein</keyword>
<evidence type="ECO:0000256" key="12">
    <source>
        <dbReference type="ARBA" id="ARBA00023157"/>
    </source>
</evidence>
<evidence type="ECO:0000256" key="5">
    <source>
        <dbReference type="ARBA" id="ARBA00022525"/>
    </source>
</evidence>
<feature type="disulfide bond" evidence="15">
    <location>
        <begin position="51"/>
        <end position="84"/>
    </location>
</feature>
<evidence type="ECO:0000256" key="14">
    <source>
        <dbReference type="ARBA" id="ARBA00023288"/>
    </source>
</evidence>
<keyword evidence="7" id="KW-0336">GPI-anchor</keyword>
<evidence type="ECO:0000256" key="6">
    <source>
        <dbReference type="ARBA" id="ARBA00022617"/>
    </source>
</evidence>
<keyword evidence="14" id="KW-0449">Lipoprotein</keyword>
<keyword evidence="10 15" id="KW-0408">Iron</keyword>
<feature type="region of interest" description="Disordered" evidence="16">
    <location>
        <begin position="101"/>
        <end position="165"/>
    </location>
</feature>
<comment type="subcellular location">
    <subcellularLocation>
        <location evidence="1">Cell membrane</location>
        <topology evidence="1">Lipid-anchor</topology>
        <topology evidence="1">GPI-anchor</topology>
    </subcellularLocation>
    <subcellularLocation>
        <location evidence="2">Secreted</location>
    </subcellularLocation>
</comment>
<comment type="caution">
    <text evidence="15">Lacks conserved residue(s) required for the propagation of feature annotation.</text>
</comment>